<dbReference type="Gene3D" id="3.40.1190.20">
    <property type="match status" value="1"/>
</dbReference>
<dbReference type="EMBL" id="AAYA01000014">
    <property type="protein sequence ID" value="EBA06572.1"/>
    <property type="molecule type" value="Genomic_DNA"/>
</dbReference>
<evidence type="ECO:0000313" key="13">
    <source>
        <dbReference type="Proteomes" id="UP000005713"/>
    </source>
</evidence>
<evidence type="ECO:0000256" key="2">
    <source>
        <dbReference type="ARBA" id="ARBA00001946"/>
    </source>
</evidence>
<dbReference type="GO" id="GO:0000287">
    <property type="term" value="F:magnesium ion binding"/>
    <property type="evidence" value="ECO:0007669"/>
    <property type="project" value="UniProtKB-UniRule"/>
</dbReference>
<keyword evidence="9 11" id="KW-0460">Magnesium</keyword>
<evidence type="ECO:0000256" key="1">
    <source>
        <dbReference type="ARBA" id="ARBA00001771"/>
    </source>
</evidence>
<keyword evidence="6 11" id="KW-0547">Nucleotide-binding</keyword>
<dbReference type="GO" id="GO:0004417">
    <property type="term" value="F:hydroxyethylthiazole kinase activity"/>
    <property type="evidence" value="ECO:0007669"/>
    <property type="project" value="UniProtKB-UniRule"/>
</dbReference>
<comment type="cofactor">
    <cofactor evidence="2 11">
        <name>Mg(2+)</name>
        <dbReference type="ChEBI" id="CHEBI:18420"/>
    </cofactor>
</comment>
<dbReference type="InterPro" id="IPR029056">
    <property type="entry name" value="Ribokinase-like"/>
</dbReference>
<gene>
    <name evidence="11" type="primary">thiM</name>
    <name evidence="12" type="ORF">SSE37_09963</name>
</gene>
<comment type="caution">
    <text evidence="12">The sequence shown here is derived from an EMBL/GenBank/DDBJ whole genome shotgun (WGS) entry which is preliminary data.</text>
</comment>
<keyword evidence="13" id="KW-1185">Reference proteome</keyword>
<feature type="binding site" evidence="11">
    <location>
        <position position="118"/>
    </location>
    <ligand>
        <name>ATP</name>
        <dbReference type="ChEBI" id="CHEBI:30616"/>
    </ligand>
</feature>
<evidence type="ECO:0000256" key="10">
    <source>
        <dbReference type="ARBA" id="ARBA00022977"/>
    </source>
</evidence>
<dbReference type="Pfam" id="PF02110">
    <property type="entry name" value="HK"/>
    <property type="match status" value="1"/>
</dbReference>
<evidence type="ECO:0000256" key="11">
    <source>
        <dbReference type="HAMAP-Rule" id="MF_00228"/>
    </source>
</evidence>
<dbReference type="AlphaFoldDB" id="A3K893"/>
<evidence type="ECO:0000256" key="9">
    <source>
        <dbReference type="ARBA" id="ARBA00022842"/>
    </source>
</evidence>
<reference evidence="12 13" key="1">
    <citation type="submission" date="2006-06" db="EMBL/GenBank/DDBJ databases">
        <authorList>
            <person name="Moran M.A."/>
            <person name="Ferriera S."/>
            <person name="Johnson J."/>
            <person name="Kravitz S."/>
            <person name="Beeson K."/>
            <person name="Sutton G."/>
            <person name="Rogers Y.-H."/>
            <person name="Friedman R."/>
            <person name="Frazier M."/>
            <person name="Venter J.C."/>
        </authorList>
    </citation>
    <scope>NUCLEOTIDE SEQUENCE [LARGE SCALE GENOMIC DNA]</scope>
    <source>
        <strain evidence="12 13">E-37</strain>
    </source>
</reference>
<organism evidence="12 13">
    <name type="scientific">Sagittula stellata (strain ATCC 700073 / DSM 11524 / E-37)</name>
    <dbReference type="NCBI Taxonomy" id="388399"/>
    <lineage>
        <taxon>Bacteria</taxon>
        <taxon>Pseudomonadati</taxon>
        <taxon>Pseudomonadota</taxon>
        <taxon>Alphaproteobacteria</taxon>
        <taxon>Rhodobacterales</taxon>
        <taxon>Roseobacteraceae</taxon>
        <taxon>Sagittula</taxon>
    </lineage>
</organism>
<dbReference type="UniPathway" id="UPA00060">
    <property type="reaction ID" value="UER00139"/>
</dbReference>
<keyword evidence="4 11" id="KW-0808">Transferase</keyword>
<dbReference type="NCBIfam" id="NF006830">
    <property type="entry name" value="PRK09355.1"/>
    <property type="match status" value="1"/>
</dbReference>
<accession>A3K893</accession>
<feature type="binding site" evidence="11">
    <location>
        <position position="164"/>
    </location>
    <ligand>
        <name>ATP</name>
        <dbReference type="ChEBI" id="CHEBI:30616"/>
    </ligand>
</feature>
<dbReference type="SUPFAM" id="SSF53613">
    <property type="entry name" value="Ribokinase-like"/>
    <property type="match status" value="1"/>
</dbReference>
<dbReference type="HAMAP" id="MF_00228">
    <property type="entry name" value="Thz_kinase"/>
    <property type="match status" value="1"/>
</dbReference>
<evidence type="ECO:0000256" key="3">
    <source>
        <dbReference type="ARBA" id="ARBA00004868"/>
    </source>
</evidence>
<sequence>MQTPDRSLDQMRDTAPLVQNITNFVAMNVMANAMLAAGASPAMVHAREEAAEFAGLAIALTVNIGTLSPDWAGAMTDAAAAANDHGKPWVLDPVAVGATTYRQTVAAQLLALNPTVIRGNASEIIALAGKDASGKGVDAGDAVSVATDAAAVLARRTGGVVAVTGQTDLVTDGTRFAEVQNGHPLMPRVTALGCSLTGIVGAFVAGQDPFEATVAALAFYGLAGERAANGAKGPGSFQVAFLDALYTLDGHDLARGARIVLS</sequence>
<dbReference type="PIRSF" id="PIRSF000513">
    <property type="entry name" value="Thz_kinase"/>
    <property type="match status" value="1"/>
</dbReference>
<comment type="pathway">
    <text evidence="3 11">Cofactor biosynthesis; thiamine diphosphate biosynthesis; 4-methyl-5-(2-phosphoethyl)-thiazole from 5-(2-hydroxyethyl)-4-methylthiazole: step 1/1.</text>
</comment>
<comment type="catalytic activity">
    <reaction evidence="1 11">
        <text>5-(2-hydroxyethyl)-4-methylthiazole + ATP = 4-methyl-5-(2-phosphooxyethyl)-thiazole + ADP + H(+)</text>
        <dbReference type="Rhea" id="RHEA:24212"/>
        <dbReference type="ChEBI" id="CHEBI:15378"/>
        <dbReference type="ChEBI" id="CHEBI:17957"/>
        <dbReference type="ChEBI" id="CHEBI:30616"/>
        <dbReference type="ChEBI" id="CHEBI:58296"/>
        <dbReference type="ChEBI" id="CHEBI:456216"/>
        <dbReference type="EC" id="2.7.1.50"/>
    </reaction>
</comment>
<dbReference type="OrthoDB" id="8909021at2"/>
<feature type="binding site" evidence="11">
    <location>
        <position position="191"/>
    </location>
    <ligand>
        <name>substrate</name>
    </ligand>
</feature>
<name>A3K893_SAGS3</name>
<keyword evidence="7 11" id="KW-0418">Kinase</keyword>
<comment type="function">
    <text evidence="11">Catalyzes the phosphorylation of the hydroxyl group of 4-methyl-5-beta-hydroxyethylthiazole (THZ).</text>
</comment>
<keyword evidence="8 11" id="KW-0067">ATP-binding</keyword>
<dbReference type="GO" id="GO:0009228">
    <property type="term" value="P:thiamine biosynthetic process"/>
    <property type="evidence" value="ECO:0007669"/>
    <property type="project" value="UniProtKB-KW"/>
</dbReference>
<dbReference type="RefSeq" id="WP_005862154.1">
    <property type="nucleotide sequence ID" value="NZ_AAYA01000014.1"/>
</dbReference>
<evidence type="ECO:0000313" key="12">
    <source>
        <dbReference type="EMBL" id="EBA06572.1"/>
    </source>
</evidence>
<keyword evidence="10 11" id="KW-0784">Thiamine biosynthesis</keyword>
<dbReference type="GO" id="GO:0005524">
    <property type="term" value="F:ATP binding"/>
    <property type="evidence" value="ECO:0007669"/>
    <property type="project" value="UniProtKB-UniRule"/>
</dbReference>
<evidence type="ECO:0000256" key="4">
    <source>
        <dbReference type="ARBA" id="ARBA00022679"/>
    </source>
</evidence>
<dbReference type="PRINTS" id="PR01099">
    <property type="entry name" value="HYETHTZKNASE"/>
</dbReference>
<dbReference type="Proteomes" id="UP000005713">
    <property type="component" value="Unassembled WGS sequence"/>
</dbReference>
<evidence type="ECO:0000256" key="8">
    <source>
        <dbReference type="ARBA" id="ARBA00022840"/>
    </source>
</evidence>
<evidence type="ECO:0000256" key="7">
    <source>
        <dbReference type="ARBA" id="ARBA00022777"/>
    </source>
</evidence>
<dbReference type="EC" id="2.7.1.50" evidence="11"/>
<dbReference type="InterPro" id="IPR000417">
    <property type="entry name" value="Hyethyz_kinase"/>
</dbReference>
<dbReference type="CDD" id="cd01170">
    <property type="entry name" value="THZ_kinase"/>
    <property type="match status" value="1"/>
</dbReference>
<evidence type="ECO:0000256" key="5">
    <source>
        <dbReference type="ARBA" id="ARBA00022723"/>
    </source>
</evidence>
<dbReference type="NCBIfam" id="TIGR00694">
    <property type="entry name" value="thiM"/>
    <property type="match status" value="1"/>
</dbReference>
<evidence type="ECO:0000256" key="6">
    <source>
        <dbReference type="ARBA" id="ARBA00022741"/>
    </source>
</evidence>
<feature type="binding site" evidence="11">
    <location>
        <position position="43"/>
    </location>
    <ligand>
        <name>substrate</name>
    </ligand>
</feature>
<proteinExistence type="inferred from homology"/>
<protein>
    <recommendedName>
        <fullName evidence="11">Hydroxyethylthiazole kinase</fullName>
        <ecNumber evidence="11">2.7.1.50</ecNumber>
    </recommendedName>
    <alternativeName>
        <fullName evidence="11">4-methyl-5-beta-hydroxyethylthiazole kinase</fullName>
        <shortName evidence="11">TH kinase</shortName>
        <shortName evidence="11">Thz kinase</shortName>
    </alternativeName>
</protein>
<comment type="similarity">
    <text evidence="11">Belongs to the Thz kinase family.</text>
</comment>
<keyword evidence="5 11" id="KW-0479">Metal-binding</keyword>
<dbReference type="GO" id="GO:0009229">
    <property type="term" value="P:thiamine diphosphate biosynthetic process"/>
    <property type="evidence" value="ECO:0007669"/>
    <property type="project" value="UniProtKB-UniRule"/>
</dbReference>
<dbReference type="eggNOG" id="COG2145">
    <property type="taxonomic scope" value="Bacteria"/>
</dbReference>